<feature type="domain" description="HTH gntR-type" evidence="4">
    <location>
        <begin position="11"/>
        <end position="79"/>
    </location>
</feature>
<evidence type="ECO:0000256" key="2">
    <source>
        <dbReference type="ARBA" id="ARBA00023125"/>
    </source>
</evidence>
<dbReference type="InterPro" id="IPR008920">
    <property type="entry name" value="TF_FadR/GntR_C"/>
</dbReference>
<dbReference type="GO" id="GO:0003700">
    <property type="term" value="F:DNA-binding transcription factor activity"/>
    <property type="evidence" value="ECO:0007669"/>
    <property type="project" value="InterPro"/>
</dbReference>
<dbReference type="PANTHER" id="PTHR43537:SF5">
    <property type="entry name" value="UXU OPERON TRANSCRIPTIONAL REGULATOR"/>
    <property type="match status" value="1"/>
</dbReference>
<keyword evidence="2" id="KW-0238">DNA-binding</keyword>
<protein>
    <recommendedName>
        <fullName evidence="4">HTH gntR-type domain-containing protein</fullName>
    </recommendedName>
</protein>
<evidence type="ECO:0000313" key="5">
    <source>
        <dbReference type="EMBL" id="PAP75021.1"/>
    </source>
</evidence>
<proteinExistence type="predicted"/>
<dbReference type="RefSeq" id="WP_095508647.1">
    <property type="nucleotide sequence ID" value="NZ_MQWD01000001.1"/>
</dbReference>
<dbReference type="OrthoDB" id="9799482at2"/>
<evidence type="ECO:0000256" key="3">
    <source>
        <dbReference type="ARBA" id="ARBA00023163"/>
    </source>
</evidence>
<evidence type="ECO:0000259" key="4">
    <source>
        <dbReference type="PROSITE" id="PS50949"/>
    </source>
</evidence>
<dbReference type="InterPro" id="IPR000524">
    <property type="entry name" value="Tscrpt_reg_HTH_GntR"/>
</dbReference>
<dbReference type="SMART" id="SM00895">
    <property type="entry name" value="FCD"/>
    <property type="match status" value="1"/>
</dbReference>
<gene>
    <name evidence="5" type="ORF">BSZ37_00415</name>
</gene>
<dbReference type="Pfam" id="PF00392">
    <property type="entry name" value="GntR"/>
    <property type="match status" value="1"/>
</dbReference>
<accession>A0A271IUU3</accession>
<dbReference type="PANTHER" id="PTHR43537">
    <property type="entry name" value="TRANSCRIPTIONAL REGULATOR, GNTR FAMILY"/>
    <property type="match status" value="1"/>
</dbReference>
<dbReference type="InterPro" id="IPR036388">
    <property type="entry name" value="WH-like_DNA-bd_sf"/>
</dbReference>
<dbReference type="CDD" id="cd07377">
    <property type="entry name" value="WHTH_GntR"/>
    <property type="match status" value="1"/>
</dbReference>
<dbReference type="InterPro" id="IPR036390">
    <property type="entry name" value="WH_DNA-bd_sf"/>
</dbReference>
<dbReference type="AlphaFoldDB" id="A0A271IUU3"/>
<keyword evidence="3" id="KW-0804">Transcription</keyword>
<dbReference type="EMBL" id="MQWD01000001">
    <property type="protein sequence ID" value="PAP75021.1"/>
    <property type="molecule type" value="Genomic_DNA"/>
</dbReference>
<evidence type="ECO:0000256" key="1">
    <source>
        <dbReference type="ARBA" id="ARBA00023015"/>
    </source>
</evidence>
<dbReference type="PROSITE" id="PS50949">
    <property type="entry name" value="HTH_GNTR"/>
    <property type="match status" value="1"/>
</dbReference>
<dbReference type="Proteomes" id="UP000216339">
    <property type="component" value="Unassembled WGS sequence"/>
</dbReference>
<dbReference type="GO" id="GO:0003677">
    <property type="term" value="F:DNA binding"/>
    <property type="evidence" value="ECO:0007669"/>
    <property type="project" value="UniProtKB-KW"/>
</dbReference>
<dbReference type="Gene3D" id="1.10.10.10">
    <property type="entry name" value="Winged helix-like DNA-binding domain superfamily/Winged helix DNA-binding domain"/>
    <property type="match status" value="1"/>
</dbReference>
<keyword evidence="1" id="KW-0805">Transcription regulation</keyword>
<name>A0A271IUU3_9BACT</name>
<dbReference type="Pfam" id="PF07729">
    <property type="entry name" value="FCD"/>
    <property type="match status" value="1"/>
</dbReference>
<dbReference type="InterPro" id="IPR011711">
    <property type="entry name" value="GntR_C"/>
</dbReference>
<comment type="caution">
    <text evidence="5">The sequence shown here is derived from an EMBL/GenBank/DDBJ whole genome shotgun (WGS) entry which is preliminary data.</text>
</comment>
<sequence length="239" mass="26959">MPSPLGRVSKTTLSDDLTDRLLQMIRSGEYQPGDRLPAIMQMAQSFGVGHPTLREALRKLEVIGAVEIRHGSGVYVKRGEDMLLVRNPTFGGNVTQKLLLDLVEARIPIETRTMALAATHATDENLDRMAELLDQAEAHLQDDAKLSEVNMEFHHEIAVASGNAVLAQLQEVLSRLFQTEQRLILDIYGSRERDHREHVELLDALRQRDPELAERRMHDHLSGVRDVVLQWDPDQTPLA</sequence>
<reference evidence="5 6" key="1">
    <citation type="submission" date="2016-11" db="EMBL/GenBank/DDBJ databases">
        <title>Study of marine rhodopsin-containing bacteria.</title>
        <authorList>
            <person name="Yoshizawa S."/>
            <person name="Kumagai Y."/>
            <person name="Kogure K."/>
        </authorList>
    </citation>
    <scope>NUCLEOTIDE SEQUENCE [LARGE SCALE GENOMIC DNA]</scope>
    <source>
        <strain evidence="5 6">SAORIC-28</strain>
    </source>
</reference>
<evidence type="ECO:0000313" key="6">
    <source>
        <dbReference type="Proteomes" id="UP000216339"/>
    </source>
</evidence>
<dbReference type="SUPFAM" id="SSF48008">
    <property type="entry name" value="GntR ligand-binding domain-like"/>
    <property type="match status" value="1"/>
</dbReference>
<keyword evidence="6" id="KW-1185">Reference proteome</keyword>
<dbReference type="Gene3D" id="1.20.120.530">
    <property type="entry name" value="GntR ligand-binding domain-like"/>
    <property type="match status" value="1"/>
</dbReference>
<dbReference type="SUPFAM" id="SSF46785">
    <property type="entry name" value="Winged helix' DNA-binding domain"/>
    <property type="match status" value="1"/>
</dbReference>
<organism evidence="5 6">
    <name type="scientific">Rubrivirga marina</name>
    <dbReference type="NCBI Taxonomy" id="1196024"/>
    <lineage>
        <taxon>Bacteria</taxon>
        <taxon>Pseudomonadati</taxon>
        <taxon>Rhodothermota</taxon>
        <taxon>Rhodothermia</taxon>
        <taxon>Rhodothermales</taxon>
        <taxon>Rubricoccaceae</taxon>
        <taxon>Rubrivirga</taxon>
    </lineage>
</organism>
<dbReference type="SMART" id="SM00345">
    <property type="entry name" value="HTH_GNTR"/>
    <property type="match status" value="1"/>
</dbReference>